<feature type="domain" description="VTT" evidence="7">
    <location>
        <begin position="64"/>
        <end position="181"/>
    </location>
</feature>
<protein>
    <submittedName>
        <fullName evidence="8">VTT domain-containing protein</fullName>
    </submittedName>
</protein>
<evidence type="ECO:0000256" key="5">
    <source>
        <dbReference type="ARBA" id="ARBA00023136"/>
    </source>
</evidence>
<organism evidence="8 9">
    <name type="scientific">Colwellia maritima</name>
    <dbReference type="NCBI Taxonomy" id="2912588"/>
    <lineage>
        <taxon>Bacteria</taxon>
        <taxon>Pseudomonadati</taxon>
        <taxon>Pseudomonadota</taxon>
        <taxon>Gammaproteobacteria</taxon>
        <taxon>Alteromonadales</taxon>
        <taxon>Colwelliaceae</taxon>
        <taxon>Colwellia</taxon>
    </lineage>
</organism>
<dbReference type="Proteomes" id="UP001139646">
    <property type="component" value="Unassembled WGS sequence"/>
</dbReference>
<accession>A0ABS9X3A6</accession>
<evidence type="ECO:0000256" key="2">
    <source>
        <dbReference type="ARBA" id="ARBA00022475"/>
    </source>
</evidence>
<evidence type="ECO:0000313" key="8">
    <source>
        <dbReference type="EMBL" id="MCI2284722.1"/>
    </source>
</evidence>
<sequence length="225" mass="24941">MPALLKVMLVLASFFASTFLVVKLTGVLSIEQVTSWLELAKNIDSSVLFWSVVTLLFADLFIAIPTLTIMLLSGYFLGATYGAISAITGVMLAGISGYIISYHYGEKLEALLIKDELKREELRSQFNQYGSLMVLFSRALPMLPEVTACMSGLTKMPFLKFITFWSVSAIPYAIIATYAGSISSINNPKPAIITAIILSTIFWSAWFILNRLSKRKIMLQAIEKK</sequence>
<name>A0ABS9X3A6_9GAMM</name>
<evidence type="ECO:0000256" key="3">
    <source>
        <dbReference type="ARBA" id="ARBA00022692"/>
    </source>
</evidence>
<gene>
    <name evidence="8" type="ORF">L3081_16670</name>
</gene>
<keyword evidence="4 6" id="KW-1133">Transmembrane helix</keyword>
<feature type="transmembrane region" description="Helical" evidence="6">
    <location>
        <begin position="48"/>
        <end position="72"/>
    </location>
</feature>
<keyword evidence="9" id="KW-1185">Reference proteome</keyword>
<dbReference type="PANTHER" id="PTHR42709:SF6">
    <property type="entry name" value="UNDECAPRENYL PHOSPHATE TRANSPORTER A"/>
    <property type="match status" value="1"/>
</dbReference>
<dbReference type="RefSeq" id="WP_242287194.1">
    <property type="nucleotide sequence ID" value="NZ_JAKKSL010000003.1"/>
</dbReference>
<dbReference type="Pfam" id="PF09335">
    <property type="entry name" value="VTT_dom"/>
    <property type="match status" value="1"/>
</dbReference>
<comment type="subcellular location">
    <subcellularLocation>
        <location evidence="1">Cell membrane</location>
        <topology evidence="1">Multi-pass membrane protein</topology>
    </subcellularLocation>
</comment>
<feature type="transmembrane region" description="Helical" evidence="6">
    <location>
        <begin position="158"/>
        <end position="179"/>
    </location>
</feature>
<keyword evidence="3 6" id="KW-0812">Transmembrane</keyword>
<evidence type="ECO:0000313" key="9">
    <source>
        <dbReference type="Proteomes" id="UP001139646"/>
    </source>
</evidence>
<comment type="caution">
    <text evidence="8">The sequence shown here is derived from an EMBL/GenBank/DDBJ whole genome shotgun (WGS) entry which is preliminary data.</text>
</comment>
<proteinExistence type="predicted"/>
<evidence type="ECO:0000256" key="6">
    <source>
        <dbReference type="SAM" id="Phobius"/>
    </source>
</evidence>
<keyword evidence="5 6" id="KW-0472">Membrane</keyword>
<keyword evidence="2" id="KW-1003">Cell membrane</keyword>
<evidence type="ECO:0000256" key="4">
    <source>
        <dbReference type="ARBA" id="ARBA00022989"/>
    </source>
</evidence>
<dbReference type="PANTHER" id="PTHR42709">
    <property type="entry name" value="ALKALINE PHOSPHATASE LIKE PROTEIN"/>
    <property type="match status" value="1"/>
</dbReference>
<feature type="transmembrane region" description="Helical" evidence="6">
    <location>
        <begin position="79"/>
        <end position="100"/>
    </location>
</feature>
<dbReference type="EMBL" id="JAKKSL010000003">
    <property type="protein sequence ID" value="MCI2284722.1"/>
    <property type="molecule type" value="Genomic_DNA"/>
</dbReference>
<feature type="transmembrane region" description="Helical" evidence="6">
    <location>
        <begin position="191"/>
        <end position="209"/>
    </location>
</feature>
<dbReference type="InterPro" id="IPR032816">
    <property type="entry name" value="VTT_dom"/>
</dbReference>
<dbReference type="InterPro" id="IPR051311">
    <property type="entry name" value="DedA_domain"/>
</dbReference>
<reference evidence="8" key="1">
    <citation type="submission" date="2022-01" db="EMBL/GenBank/DDBJ databases">
        <title>Colwellia maritima, isolated from seawater.</title>
        <authorList>
            <person name="Kristyanto S."/>
            <person name="Jung J."/>
            <person name="Jeon C.O."/>
        </authorList>
    </citation>
    <scope>NUCLEOTIDE SEQUENCE</scope>
    <source>
        <strain evidence="8">MSW7</strain>
    </source>
</reference>
<evidence type="ECO:0000256" key="1">
    <source>
        <dbReference type="ARBA" id="ARBA00004651"/>
    </source>
</evidence>
<evidence type="ECO:0000259" key="7">
    <source>
        <dbReference type="Pfam" id="PF09335"/>
    </source>
</evidence>